<sequence length="115" mass="12892">MNDSELIKSLPQNIGSAIEYCHGSIVNKIILKQNTGNVTLSSFDIGNVQVYYFPFDHLIQVIEGNASVCIDKKWSTVEEGQIIISPAHVKHLVKANQRFKMLSTIIKSGYEDVRI</sequence>
<proteinExistence type="predicted"/>
<dbReference type="STRING" id="226506.SAMN04488519_10670"/>
<dbReference type="InterPro" id="IPR011051">
    <property type="entry name" value="RmlC_Cupin_sf"/>
</dbReference>
<dbReference type="PANTHER" id="PTHR37694:SF1">
    <property type="entry name" value="SLR8022 PROTEIN"/>
    <property type="match status" value="1"/>
</dbReference>
<gene>
    <name evidence="1" type="ORF">SAMN04488519_10670</name>
</gene>
<reference evidence="2" key="1">
    <citation type="submission" date="2016-10" db="EMBL/GenBank/DDBJ databases">
        <authorList>
            <person name="Varghese N."/>
            <person name="Submissions S."/>
        </authorList>
    </citation>
    <scope>NUCLEOTIDE SEQUENCE [LARGE SCALE GENOMIC DNA]</scope>
    <source>
        <strain evidence="2">DSM 15282</strain>
    </source>
</reference>
<keyword evidence="2" id="KW-1185">Reference proteome</keyword>
<accession>A0A1I5GUJ8</accession>
<dbReference type="AlphaFoldDB" id="A0A1I5GUJ8"/>
<dbReference type="EMBL" id="FOVW01000006">
    <property type="protein sequence ID" value="SFO39563.1"/>
    <property type="molecule type" value="Genomic_DNA"/>
</dbReference>
<dbReference type="InterPro" id="IPR014710">
    <property type="entry name" value="RmlC-like_jellyroll"/>
</dbReference>
<name>A0A1I5GUJ8_9BACT</name>
<dbReference type="PANTHER" id="PTHR37694">
    <property type="entry name" value="SLR8022 PROTEIN"/>
    <property type="match status" value="1"/>
</dbReference>
<dbReference type="Gene3D" id="2.60.120.10">
    <property type="entry name" value="Jelly Rolls"/>
    <property type="match status" value="1"/>
</dbReference>
<dbReference type="SUPFAM" id="SSF51182">
    <property type="entry name" value="RmlC-like cupins"/>
    <property type="match status" value="1"/>
</dbReference>
<evidence type="ECO:0000313" key="1">
    <source>
        <dbReference type="EMBL" id="SFO39563.1"/>
    </source>
</evidence>
<organism evidence="1 2">
    <name type="scientific">Algoriphagus ornithinivorans</name>
    <dbReference type="NCBI Taxonomy" id="226506"/>
    <lineage>
        <taxon>Bacteria</taxon>
        <taxon>Pseudomonadati</taxon>
        <taxon>Bacteroidota</taxon>
        <taxon>Cytophagia</taxon>
        <taxon>Cytophagales</taxon>
        <taxon>Cyclobacteriaceae</taxon>
        <taxon>Algoriphagus</taxon>
    </lineage>
</organism>
<protein>
    <recommendedName>
        <fullName evidence="3">Cupin</fullName>
    </recommendedName>
</protein>
<evidence type="ECO:0008006" key="3">
    <source>
        <dbReference type="Google" id="ProtNLM"/>
    </source>
</evidence>
<dbReference type="RefSeq" id="WP_091653883.1">
    <property type="nucleotide sequence ID" value="NZ_FOVW01000006.1"/>
</dbReference>
<evidence type="ECO:0000313" key="2">
    <source>
        <dbReference type="Proteomes" id="UP000199564"/>
    </source>
</evidence>
<dbReference type="Proteomes" id="UP000199564">
    <property type="component" value="Unassembled WGS sequence"/>
</dbReference>